<dbReference type="FunFam" id="2.20.140.10:FF:000001">
    <property type="entry name" value="Poly [ADP-ribose] polymerase"/>
    <property type="match status" value="1"/>
</dbReference>
<evidence type="ECO:0000259" key="17">
    <source>
        <dbReference type="PROSITE" id="PS50172"/>
    </source>
</evidence>
<dbReference type="GO" id="GO:0008270">
    <property type="term" value="F:zinc ion binding"/>
    <property type="evidence" value="ECO:0007669"/>
    <property type="project" value="UniProtKB-KW"/>
</dbReference>
<feature type="compositionally biased region" description="Polar residues" evidence="16">
    <location>
        <begin position="133"/>
        <end position="146"/>
    </location>
</feature>
<keyword evidence="4" id="KW-0548">Nucleotidyltransferase</keyword>
<dbReference type="PROSITE" id="PS51977">
    <property type="entry name" value="WGR"/>
    <property type="match status" value="1"/>
</dbReference>
<dbReference type="GO" id="GO:0003950">
    <property type="term" value="F:NAD+ poly-ADP-ribosyltransferase activity"/>
    <property type="evidence" value="ECO:0007669"/>
    <property type="project" value="UniProtKB-UniRule"/>
</dbReference>
<keyword evidence="22" id="KW-1185">Reference proteome</keyword>
<keyword evidence="3 15" id="KW-0808">Transferase</keyword>
<keyword evidence="9" id="KW-0862">Zinc</keyword>
<feature type="compositionally biased region" description="Acidic residues" evidence="16">
    <location>
        <begin position="352"/>
        <end position="364"/>
    </location>
</feature>
<evidence type="ECO:0000256" key="4">
    <source>
        <dbReference type="ARBA" id="ARBA00022695"/>
    </source>
</evidence>
<evidence type="ECO:0000256" key="7">
    <source>
        <dbReference type="ARBA" id="ARBA00022765"/>
    </source>
</evidence>
<dbReference type="PROSITE" id="PS51059">
    <property type="entry name" value="PARP_CATALYTIC"/>
    <property type="match status" value="1"/>
</dbReference>
<dbReference type="CDD" id="cd07997">
    <property type="entry name" value="WGR_PARP"/>
    <property type="match status" value="1"/>
</dbReference>
<feature type="compositionally biased region" description="Low complexity" evidence="16">
    <location>
        <begin position="147"/>
        <end position="161"/>
    </location>
</feature>
<evidence type="ECO:0000256" key="16">
    <source>
        <dbReference type="SAM" id="MobiDB-lite"/>
    </source>
</evidence>
<dbReference type="InterPro" id="IPR036930">
    <property type="entry name" value="WGR_dom_sf"/>
</dbReference>
<dbReference type="GO" id="GO:1990404">
    <property type="term" value="F:NAD+-protein mono-ADP-ribosyltransferase activity"/>
    <property type="evidence" value="ECO:0007669"/>
    <property type="project" value="TreeGrafter"/>
</dbReference>
<evidence type="ECO:0000256" key="11">
    <source>
        <dbReference type="ARBA" id="ARBA00023125"/>
    </source>
</evidence>
<dbReference type="AlphaFoldDB" id="A0A1G4BK72"/>
<comment type="caution">
    <text evidence="21">The sequence shown here is derived from an EMBL/GenBank/DDBJ whole genome shotgun (WGS) entry which is preliminary data.</text>
</comment>
<protein>
    <recommendedName>
        <fullName evidence="15">Poly [ADP-ribose] polymerase</fullName>
        <shortName evidence="15">PARP</shortName>
        <ecNumber evidence="15">2.4.2.-</ecNumber>
    </recommendedName>
</protein>
<dbReference type="InterPro" id="IPR036420">
    <property type="entry name" value="BRCT_dom_sf"/>
</dbReference>
<evidence type="ECO:0000256" key="15">
    <source>
        <dbReference type="RuleBase" id="RU362114"/>
    </source>
</evidence>
<dbReference type="InterPro" id="IPR050800">
    <property type="entry name" value="ARTD/PARP"/>
</dbReference>
<dbReference type="InterPro" id="IPR008893">
    <property type="entry name" value="WGR_domain"/>
</dbReference>
<dbReference type="Pfam" id="PF02877">
    <property type="entry name" value="PARP_reg"/>
    <property type="match status" value="1"/>
</dbReference>
<dbReference type="Gene3D" id="1.20.142.10">
    <property type="entry name" value="Poly(ADP-ribose) polymerase, regulatory domain"/>
    <property type="match status" value="1"/>
</dbReference>
<evidence type="ECO:0000256" key="9">
    <source>
        <dbReference type="ARBA" id="ARBA00022833"/>
    </source>
</evidence>
<keyword evidence="6" id="KW-0677">Repeat</keyword>
<dbReference type="SUPFAM" id="SSF56399">
    <property type="entry name" value="ADP-ribosylation"/>
    <property type="match status" value="1"/>
</dbReference>
<feature type="region of interest" description="Disordered" evidence="16">
    <location>
        <begin position="1"/>
        <end position="24"/>
    </location>
</feature>
<dbReference type="Gene3D" id="3.40.50.10190">
    <property type="entry name" value="BRCT domain"/>
    <property type="match status" value="1"/>
</dbReference>
<evidence type="ECO:0000259" key="18">
    <source>
        <dbReference type="PROSITE" id="PS51059"/>
    </source>
</evidence>
<feature type="domain" description="WGR" evidence="20">
    <location>
        <begin position="249"/>
        <end position="343"/>
    </location>
</feature>
<keyword evidence="2 15" id="KW-0328">Glycosyltransferase</keyword>
<evidence type="ECO:0000256" key="8">
    <source>
        <dbReference type="ARBA" id="ARBA00022771"/>
    </source>
</evidence>
<reference evidence="21 22" key="1">
    <citation type="submission" date="2016-09" db="EMBL/GenBank/DDBJ databases">
        <authorList>
            <person name="Capua I."/>
            <person name="De Benedictis P."/>
            <person name="Joannis T."/>
            <person name="Lombin L.H."/>
            <person name="Cattoli G."/>
        </authorList>
    </citation>
    <scope>NUCLEOTIDE SEQUENCE [LARGE SCALE GENOMIC DNA]</scope>
    <source>
        <strain evidence="21 22">IMI 309357</strain>
    </source>
</reference>
<accession>A0A1G4BK72</accession>
<dbReference type="SUPFAM" id="SSF47587">
    <property type="entry name" value="Domain of poly(ADP-ribose) polymerase"/>
    <property type="match status" value="1"/>
</dbReference>
<dbReference type="PROSITE" id="PS51060">
    <property type="entry name" value="PARP_ALPHA_HD"/>
    <property type="match status" value="1"/>
</dbReference>
<dbReference type="GO" id="GO:0070212">
    <property type="term" value="P:protein poly-ADP-ribosylation"/>
    <property type="evidence" value="ECO:0007669"/>
    <property type="project" value="TreeGrafter"/>
</dbReference>
<dbReference type="OrthoDB" id="2017365at2759"/>
<dbReference type="EMBL" id="MJBS01000016">
    <property type="protein sequence ID" value="OHF01880.1"/>
    <property type="molecule type" value="Genomic_DNA"/>
</dbReference>
<dbReference type="Pfam" id="PF05406">
    <property type="entry name" value="WGR"/>
    <property type="match status" value="1"/>
</dbReference>
<comment type="similarity">
    <text evidence="13">Belongs to the ARTD/PARP family.</text>
</comment>
<dbReference type="PANTHER" id="PTHR10459">
    <property type="entry name" value="DNA LIGASE"/>
    <property type="match status" value="1"/>
</dbReference>
<evidence type="ECO:0000256" key="3">
    <source>
        <dbReference type="ARBA" id="ARBA00022679"/>
    </source>
</evidence>
<dbReference type="GO" id="GO:0006302">
    <property type="term" value="P:double-strand break repair"/>
    <property type="evidence" value="ECO:0007669"/>
    <property type="project" value="TreeGrafter"/>
</dbReference>
<dbReference type="Gene3D" id="2.20.140.10">
    <property type="entry name" value="WGR domain"/>
    <property type="match status" value="1"/>
</dbReference>
<dbReference type="PANTHER" id="PTHR10459:SF60">
    <property type="entry name" value="POLY [ADP-RIBOSE] POLYMERASE 2"/>
    <property type="match status" value="1"/>
</dbReference>
<keyword evidence="8" id="KW-0863">Zinc-finger</keyword>
<organism evidence="21 22">
    <name type="scientific">Colletotrichum orchidophilum</name>
    <dbReference type="NCBI Taxonomy" id="1209926"/>
    <lineage>
        <taxon>Eukaryota</taxon>
        <taxon>Fungi</taxon>
        <taxon>Dikarya</taxon>
        <taxon>Ascomycota</taxon>
        <taxon>Pezizomycotina</taxon>
        <taxon>Sordariomycetes</taxon>
        <taxon>Hypocreomycetidae</taxon>
        <taxon>Glomerellales</taxon>
        <taxon>Glomerellaceae</taxon>
        <taxon>Colletotrichum</taxon>
    </lineage>
</organism>
<feature type="domain" description="BRCT" evidence="17">
    <location>
        <begin position="26"/>
        <end position="118"/>
    </location>
</feature>
<dbReference type="Proteomes" id="UP000176998">
    <property type="component" value="Unassembled WGS sequence"/>
</dbReference>
<feature type="compositionally biased region" description="Basic and acidic residues" evidence="16">
    <location>
        <begin position="327"/>
        <end position="339"/>
    </location>
</feature>
<dbReference type="Pfam" id="PF00644">
    <property type="entry name" value="PARP"/>
    <property type="match status" value="1"/>
</dbReference>
<evidence type="ECO:0000313" key="21">
    <source>
        <dbReference type="EMBL" id="OHF01880.1"/>
    </source>
</evidence>
<gene>
    <name evidence="21" type="ORF">CORC01_02758</name>
</gene>
<keyword evidence="7" id="KW-0013">ADP-ribosylation</keyword>
<dbReference type="InterPro" id="IPR001357">
    <property type="entry name" value="BRCT_dom"/>
</dbReference>
<dbReference type="GeneID" id="34555918"/>
<dbReference type="FunFam" id="1.20.142.10:FF:000002">
    <property type="entry name" value="Poly [ADP-ribose] polymerase"/>
    <property type="match status" value="1"/>
</dbReference>
<keyword evidence="12" id="KW-0539">Nucleus</keyword>
<dbReference type="SUPFAM" id="SSF142921">
    <property type="entry name" value="WGR domain-like"/>
    <property type="match status" value="1"/>
</dbReference>
<feature type="compositionally biased region" description="Low complexity" evidence="16">
    <location>
        <begin position="122"/>
        <end position="132"/>
    </location>
</feature>
<keyword evidence="10 15" id="KW-0520">NAD</keyword>
<feature type="region of interest" description="Disordered" evidence="16">
    <location>
        <begin position="327"/>
        <end position="387"/>
    </location>
</feature>
<dbReference type="InterPro" id="IPR036616">
    <property type="entry name" value="Poly(ADP-ribose)pol_reg_dom_sf"/>
</dbReference>
<evidence type="ECO:0000256" key="6">
    <source>
        <dbReference type="ARBA" id="ARBA00022737"/>
    </source>
</evidence>
<dbReference type="EC" id="2.4.2.-" evidence="15"/>
<dbReference type="GO" id="GO:0005730">
    <property type="term" value="C:nucleolus"/>
    <property type="evidence" value="ECO:0007669"/>
    <property type="project" value="TreeGrafter"/>
</dbReference>
<dbReference type="SMART" id="SM00292">
    <property type="entry name" value="BRCT"/>
    <property type="match status" value="1"/>
</dbReference>
<evidence type="ECO:0000259" key="19">
    <source>
        <dbReference type="PROSITE" id="PS51060"/>
    </source>
</evidence>
<feature type="domain" description="PARP alpha-helical" evidence="19">
    <location>
        <begin position="383"/>
        <end position="509"/>
    </location>
</feature>
<dbReference type="Gene3D" id="3.90.228.10">
    <property type="match status" value="1"/>
</dbReference>
<dbReference type="Pfam" id="PF00533">
    <property type="entry name" value="BRCT"/>
    <property type="match status" value="1"/>
</dbReference>
<evidence type="ECO:0000259" key="20">
    <source>
        <dbReference type="PROSITE" id="PS51977"/>
    </source>
</evidence>
<dbReference type="RefSeq" id="XP_022479022.1">
    <property type="nucleotide sequence ID" value="XM_022614408.1"/>
</dbReference>
<name>A0A1G4BK72_9PEZI</name>
<evidence type="ECO:0000256" key="1">
    <source>
        <dbReference type="ARBA" id="ARBA00004123"/>
    </source>
</evidence>
<feature type="domain" description="PARP catalytic" evidence="18">
    <location>
        <begin position="518"/>
        <end position="751"/>
    </location>
</feature>
<keyword evidence="5" id="KW-0479">Metal-binding</keyword>
<proteinExistence type="inferred from homology"/>
<evidence type="ECO:0000256" key="12">
    <source>
        <dbReference type="ARBA" id="ARBA00023242"/>
    </source>
</evidence>
<dbReference type="GO" id="GO:0003677">
    <property type="term" value="F:DNA binding"/>
    <property type="evidence" value="ECO:0007669"/>
    <property type="project" value="UniProtKB-KW"/>
</dbReference>
<dbReference type="STRING" id="1209926.A0A1G4BK72"/>
<evidence type="ECO:0000313" key="22">
    <source>
        <dbReference type="Proteomes" id="UP000176998"/>
    </source>
</evidence>
<dbReference type="SUPFAM" id="SSF52113">
    <property type="entry name" value="BRCT domain"/>
    <property type="match status" value="1"/>
</dbReference>
<evidence type="ECO:0000256" key="5">
    <source>
        <dbReference type="ARBA" id="ARBA00022723"/>
    </source>
</evidence>
<evidence type="ECO:0000256" key="14">
    <source>
        <dbReference type="ARBA" id="ARBA00033987"/>
    </source>
</evidence>
<evidence type="ECO:0000256" key="13">
    <source>
        <dbReference type="ARBA" id="ARBA00024347"/>
    </source>
</evidence>
<evidence type="ECO:0000256" key="10">
    <source>
        <dbReference type="ARBA" id="ARBA00023027"/>
    </source>
</evidence>
<dbReference type="CDD" id="cd17747">
    <property type="entry name" value="BRCT_PARP1"/>
    <property type="match status" value="1"/>
</dbReference>
<dbReference type="InterPro" id="IPR004102">
    <property type="entry name" value="Poly(ADP-ribose)pol_reg_dom"/>
</dbReference>
<feature type="region of interest" description="Disordered" evidence="16">
    <location>
        <begin position="109"/>
        <end position="231"/>
    </location>
</feature>
<dbReference type="InterPro" id="IPR012317">
    <property type="entry name" value="Poly(ADP-ribose)pol_cat_dom"/>
</dbReference>
<keyword evidence="11" id="KW-0238">DNA-binding</keyword>
<comment type="subcellular location">
    <subcellularLocation>
        <location evidence="1">Nucleus</location>
    </subcellularLocation>
</comment>
<dbReference type="PROSITE" id="PS50172">
    <property type="entry name" value="BRCT"/>
    <property type="match status" value="1"/>
</dbReference>
<dbReference type="CDD" id="cd01437">
    <property type="entry name" value="parp_like"/>
    <property type="match status" value="1"/>
</dbReference>
<sequence length="751" mass="80851">MSAPRRSGRTAAATAATAASAAPATPAAQPLAGTVIAISGTFEKKRTELESWLSSLGASIAKSVTKKTTHLITTPEEVKAVTTKVASAQKNGIFIVTLEWAEECESQGSKAAESDFEPGKSATAKATPAAATNGSTKKSGASAQANGSQQKGPQSQSQTSTATKANGAGKKRVKADTQSDNDSDTDAKPDVKKQKAAAGAKGKKKAAGSAAASDDADDKTDVKKQVSDGDAQVASKGIVVPLDEGCKVQGTVYIAPDGVIYDASLNQTNASNNNNKFYRVQLVQDGKTFKTWTRWGRVGEFGQCAVLGNGSLDDALKNYDKKFKDKSGLPWVKRGDPPKPGKYAFVERSYEPDSDDDGDDDEGPAGDVKKDEEDDEDMPDPVKSSLPQPVQDLMSLIFNHQYFREAMTSMNYDANKLPLGKLSKNTILRGFQVLKDLAALFNDSTLADSQYHMTVPAATEHLSNSYYSLIPHAFGRNRPPIIGSGNMLKKEVDLLDSLSDMKVAADLMKVDRKNNDVHPADRQYQGLGMEEMTPLDPKSPEFTLLAEYLNGSKGSTHGHSYKIQDIFRIERQGEVERFEKSEFSSIKSDRRLLWHGSRVTNYGGILSQGLRIAPPEAPVSGYMFGKGIYLADMSSKSANYCASYNSGGQALLLLCEAELGDPMQKLTNASYNAGDTAKAGGMWSTWGQGNTGPSKWKDAGCVNPSLKDVQMPDVSVTPGPTNVPGAYLMYNEYITYDLAQVRLRYLFRVKM</sequence>
<comment type="catalytic activity">
    <reaction evidence="14">
        <text>NAD(+) + (ADP-D-ribosyl)n-acceptor = nicotinamide + (ADP-D-ribosyl)n+1-acceptor + H(+).</text>
        <dbReference type="EC" id="2.4.2.30"/>
    </reaction>
</comment>
<dbReference type="SMART" id="SM00773">
    <property type="entry name" value="WGR"/>
    <property type="match status" value="1"/>
</dbReference>
<evidence type="ECO:0000256" key="2">
    <source>
        <dbReference type="ARBA" id="ARBA00022676"/>
    </source>
</evidence>
<dbReference type="GO" id="GO:0016779">
    <property type="term" value="F:nucleotidyltransferase activity"/>
    <property type="evidence" value="ECO:0007669"/>
    <property type="project" value="UniProtKB-KW"/>
</dbReference>